<keyword evidence="5" id="KW-0539">Nucleus</keyword>
<sequence length="748" mass="82588">MSSEAPRNLSEQPRSKKRARYTQVACNECKRRKLKCSGEIVCARCERDGVQCAYTTNAHAAARTPDVGESQDGRVDSQFRAVDRKIELLQREMQLMAARMREMETVMGHRDSNRMTNPQPSSAYTPAAASTSGTGTTSSSAGAALGRILNPPKSPTYIGPTSAEFGLTARRNSVSDGEESSPSPSEAILTTGDPLTELGLAESLRLLLVYEQSVGIMYPCVDLDSVRTYIVDFFRGGGNAPAVANATDQDWFFARDASVIKMIFATALLVESHGRSERAAQLADFVEDEFATRVKIADVDMKELLILALLVSCVGSIFHSYRDDEVIAWRQIGLAVRGSMQLGLHRQETWQRTGGVFPGELQCNWASRLFWCIYVLDRKWSFGTGLPFAIQDSDMDTNLPEPGAATPYLTCMINYARLSTKIWGLVVGWPSRPRSSTSDRCSYLDFQVQQWIQSIPPELRFDPSQFQTPDSDPPPDSMVMQQVLLALQANQLRILVYRQNLLSTETIEADFSGASVAVETAKRTVHMLDCFSRVSSLYFQRPEPFNYFLLSALAALFLAVLHAPNRFSQVCRPEFYSAVDLVRRSSTRARTSRRLQKIIRSLKLIPLHWDGGKPRAHDQGNRNVAASSSHAHHASSISNHTPHTFTPVSTSSSPHIQSAIDNVPTEQPSTAWSTTPAATLPTDTNNSCEDLTSFFELAGGLYFDPQIVTEVNANSNSQGAFVQSNDVRLSDAIHAEDEALTRVMAGLL</sequence>
<keyword evidence="1" id="KW-0479">Metal-binding</keyword>
<dbReference type="SMART" id="SM00906">
    <property type="entry name" value="Fungal_trans"/>
    <property type="match status" value="1"/>
</dbReference>
<dbReference type="PANTHER" id="PTHR47424">
    <property type="entry name" value="REGULATORY PROTEIN GAL4"/>
    <property type="match status" value="1"/>
</dbReference>
<dbReference type="CDD" id="cd12148">
    <property type="entry name" value="fungal_TF_MHR"/>
    <property type="match status" value="1"/>
</dbReference>
<reference evidence="9" key="1">
    <citation type="journal article" date="2014" name="Nat. Commun.">
        <title>Genomic adaptations of the halophilic Dead Sea filamentous fungus Eurotium rubrum.</title>
        <authorList>
            <person name="Kis-Papo T."/>
            <person name="Weig A.R."/>
            <person name="Riley R."/>
            <person name="Persoh D."/>
            <person name="Salamov A."/>
            <person name="Sun H."/>
            <person name="Lipzen A."/>
            <person name="Wasser S.P."/>
            <person name="Rambold G."/>
            <person name="Grigoriev I.V."/>
            <person name="Nevo E."/>
        </authorList>
    </citation>
    <scope>NUCLEOTIDE SEQUENCE [LARGE SCALE GENOMIC DNA]</scope>
    <source>
        <strain evidence="9">CBS 135680</strain>
    </source>
</reference>
<dbReference type="OrthoDB" id="39175at2759"/>
<feature type="compositionally biased region" description="Low complexity" evidence="6">
    <location>
        <begin position="668"/>
        <end position="682"/>
    </location>
</feature>
<feature type="region of interest" description="Disordered" evidence="6">
    <location>
        <begin position="610"/>
        <end position="683"/>
    </location>
</feature>
<feature type="compositionally biased region" description="Polar residues" evidence="6">
    <location>
        <begin position="1"/>
        <end position="12"/>
    </location>
</feature>
<dbReference type="CDD" id="cd00067">
    <property type="entry name" value="GAL4"/>
    <property type="match status" value="1"/>
</dbReference>
<dbReference type="AlphaFoldDB" id="A0A017S1H7"/>
<dbReference type="PROSITE" id="PS00463">
    <property type="entry name" value="ZN2_CY6_FUNGAL_1"/>
    <property type="match status" value="1"/>
</dbReference>
<organism evidence="8 9">
    <name type="scientific">Aspergillus ruber (strain CBS 135680)</name>
    <dbReference type="NCBI Taxonomy" id="1388766"/>
    <lineage>
        <taxon>Eukaryota</taxon>
        <taxon>Fungi</taxon>
        <taxon>Dikarya</taxon>
        <taxon>Ascomycota</taxon>
        <taxon>Pezizomycotina</taxon>
        <taxon>Eurotiomycetes</taxon>
        <taxon>Eurotiomycetidae</taxon>
        <taxon>Eurotiales</taxon>
        <taxon>Aspergillaceae</taxon>
        <taxon>Aspergillus</taxon>
        <taxon>Aspergillus subgen. Aspergillus</taxon>
    </lineage>
</organism>
<evidence type="ECO:0000256" key="6">
    <source>
        <dbReference type="SAM" id="MobiDB-lite"/>
    </source>
</evidence>
<dbReference type="InterPro" id="IPR036864">
    <property type="entry name" value="Zn2-C6_fun-type_DNA-bd_sf"/>
</dbReference>
<evidence type="ECO:0000313" key="8">
    <source>
        <dbReference type="EMBL" id="EYE90802.1"/>
    </source>
</evidence>
<keyword evidence="9" id="KW-1185">Reference proteome</keyword>
<feature type="region of interest" description="Disordered" evidence="6">
    <location>
        <begin position="1"/>
        <end position="20"/>
    </location>
</feature>
<accession>A0A017S1H7</accession>
<dbReference type="GO" id="GO:0000981">
    <property type="term" value="F:DNA-binding transcription factor activity, RNA polymerase II-specific"/>
    <property type="evidence" value="ECO:0007669"/>
    <property type="project" value="InterPro"/>
</dbReference>
<evidence type="ECO:0000256" key="2">
    <source>
        <dbReference type="ARBA" id="ARBA00023015"/>
    </source>
</evidence>
<dbReference type="GO" id="GO:0005634">
    <property type="term" value="C:nucleus"/>
    <property type="evidence" value="ECO:0007669"/>
    <property type="project" value="TreeGrafter"/>
</dbReference>
<dbReference type="Proteomes" id="UP000019804">
    <property type="component" value="Unassembled WGS sequence"/>
</dbReference>
<dbReference type="Pfam" id="PF00172">
    <property type="entry name" value="Zn_clus"/>
    <property type="match status" value="1"/>
</dbReference>
<proteinExistence type="predicted"/>
<dbReference type="GO" id="GO:0006351">
    <property type="term" value="P:DNA-templated transcription"/>
    <property type="evidence" value="ECO:0007669"/>
    <property type="project" value="InterPro"/>
</dbReference>
<feature type="compositionally biased region" description="Polar residues" evidence="6">
    <location>
        <begin position="641"/>
        <end position="667"/>
    </location>
</feature>
<dbReference type="Pfam" id="PF04082">
    <property type="entry name" value="Fungal_trans"/>
    <property type="match status" value="1"/>
</dbReference>
<dbReference type="InterPro" id="IPR051127">
    <property type="entry name" value="Fungal_SecMet_Regulators"/>
</dbReference>
<dbReference type="GO" id="GO:0000978">
    <property type="term" value="F:RNA polymerase II cis-regulatory region sequence-specific DNA binding"/>
    <property type="evidence" value="ECO:0007669"/>
    <property type="project" value="TreeGrafter"/>
</dbReference>
<dbReference type="SUPFAM" id="SSF57701">
    <property type="entry name" value="Zn2/Cys6 DNA-binding domain"/>
    <property type="match status" value="1"/>
</dbReference>
<dbReference type="GO" id="GO:0000435">
    <property type="term" value="P:positive regulation of transcription from RNA polymerase II promoter by galactose"/>
    <property type="evidence" value="ECO:0007669"/>
    <property type="project" value="TreeGrafter"/>
</dbReference>
<keyword evidence="4" id="KW-0804">Transcription</keyword>
<feature type="region of interest" description="Disordered" evidence="6">
    <location>
        <begin position="170"/>
        <end position="190"/>
    </location>
</feature>
<evidence type="ECO:0000313" key="9">
    <source>
        <dbReference type="Proteomes" id="UP000019804"/>
    </source>
</evidence>
<dbReference type="RefSeq" id="XP_040634492.1">
    <property type="nucleotide sequence ID" value="XM_040783122.1"/>
</dbReference>
<dbReference type="GO" id="GO:0008270">
    <property type="term" value="F:zinc ion binding"/>
    <property type="evidence" value="ECO:0007669"/>
    <property type="project" value="InterPro"/>
</dbReference>
<name>A0A017S1H7_ASPRC</name>
<protein>
    <submittedName>
        <fullName evidence="8">Putative fungal-specific transcription factor</fullName>
    </submittedName>
</protein>
<dbReference type="GeneID" id="63698246"/>
<evidence type="ECO:0000259" key="7">
    <source>
        <dbReference type="PROSITE" id="PS50048"/>
    </source>
</evidence>
<gene>
    <name evidence="8" type="ORF">EURHEDRAFT_417107</name>
</gene>
<dbReference type="EMBL" id="KK088453">
    <property type="protein sequence ID" value="EYE90802.1"/>
    <property type="molecule type" value="Genomic_DNA"/>
</dbReference>
<dbReference type="PANTHER" id="PTHR47424:SF5">
    <property type="entry name" value="ZN(II)2CYS6 TRANSCRIPTION FACTOR (EUROFUNG)"/>
    <property type="match status" value="1"/>
</dbReference>
<dbReference type="HOGENOM" id="CLU_008828_1_3_1"/>
<dbReference type="InterPro" id="IPR001138">
    <property type="entry name" value="Zn2Cys6_DnaBD"/>
</dbReference>
<feature type="compositionally biased region" description="Basic and acidic residues" evidence="6">
    <location>
        <begin position="610"/>
        <end position="620"/>
    </location>
</feature>
<feature type="compositionally biased region" description="Low complexity" evidence="6">
    <location>
        <begin position="625"/>
        <end position="640"/>
    </location>
</feature>
<feature type="region of interest" description="Disordered" evidence="6">
    <location>
        <begin position="110"/>
        <end position="141"/>
    </location>
</feature>
<dbReference type="Gene3D" id="4.10.240.10">
    <property type="entry name" value="Zn(2)-C6 fungal-type DNA-binding domain"/>
    <property type="match status" value="1"/>
</dbReference>
<dbReference type="PROSITE" id="PS50048">
    <property type="entry name" value="ZN2_CY6_FUNGAL_2"/>
    <property type="match status" value="1"/>
</dbReference>
<dbReference type="InterPro" id="IPR007219">
    <property type="entry name" value="XnlR_reg_dom"/>
</dbReference>
<evidence type="ECO:0000256" key="5">
    <source>
        <dbReference type="ARBA" id="ARBA00023242"/>
    </source>
</evidence>
<keyword evidence="2" id="KW-0805">Transcription regulation</keyword>
<dbReference type="SMART" id="SM00066">
    <property type="entry name" value="GAL4"/>
    <property type="match status" value="1"/>
</dbReference>
<keyword evidence="3" id="KW-0238">DNA-binding</keyword>
<evidence type="ECO:0000256" key="1">
    <source>
        <dbReference type="ARBA" id="ARBA00022723"/>
    </source>
</evidence>
<feature type="compositionally biased region" description="Low complexity" evidence="6">
    <location>
        <begin position="121"/>
        <end position="141"/>
    </location>
</feature>
<evidence type="ECO:0000256" key="3">
    <source>
        <dbReference type="ARBA" id="ARBA00023125"/>
    </source>
</evidence>
<feature type="domain" description="Zn(2)-C6 fungal-type" evidence="7">
    <location>
        <begin position="25"/>
        <end position="54"/>
    </location>
</feature>
<dbReference type="STRING" id="1388766.A0A017S1H7"/>
<evidence type="ECO:0000256" key="4">
    <source>
        <dbReference type="ARBA" id="ARBA00023163"/>
    </source>
</evidence>